<sequence length="101" mass="11197">MKKILAVFIGIGLVLGYVLAIDSMAKNITVITEKTYNAWKDSPYLIKFIFPAISKEATTTWATKPSQNAIEAEAKRLFDMIKIVDDGTGFAEPAKEITIEK</sequence>
<dbReference type="AlphaFoldDB" id="A0A6H1ZBU3"/>
<proteinExistence type="predicted"/>
<organism evidence="1">
    <name type="scientific">viral metagenome</name>
    <dbReference type="NCBI Taxonomy" id="1070528"/>
    <lineage>
        <taxon>unclassified sequences</taxon>
        <taxon>metagenomes</taxon>
        <taxon>organismal metagenomes</taxon>
    </lineage>
</organism>
<protein>
    <submittedName>
        <fullName evidence="1">Uncharacterized protein</fullName>
    </submittedName>
</protein>
<dbReference type="EMBL" id="MT144599">
    <property type="protein sequence ID" value="QJH94353.1"/>
    <property type="molecule type" value="Genomic_DNA"/>
</dbReference>
<gene>
    <name evidence="1" type="ORF">TM448A00171_0027</name>
    <name evidence="2" type="ORF">TM448B00200_0060</name>
</gene>
<dbReference type="EMBL" id="MT143984">
    <property type="protein sequence ID" value="QJA45008.1"/>
    <property type="molecule type" value="Genomic_DNA"/>
</dbReference>
<evidence type="ECO:0000313" key="2">
    <source>
        <dbReference type="EMBL" id="QJH94353.1"/>
    </source>
</evidence>
<accession>A0A6H1ZBU3</accession>
<name>A0A6H1ZBU3_9ZZZZ</name>
<evidence type="ECO:0000313" key="1">
    <source>
        <dbReference type="EMBL" id="QJA45008.1"/>
    </source>
</evidence>
<reference evidence="1" key="1">
    <citation type="submission" date="2020-03" db="EMBL/GenBank/DDBJ databases">
        <title>The deep terrestrial virosphere.</title>
        <authorList>
            <person name="Holmfeldt K."/>
            <person name="Nilsson E."/>
            <person name="Simone D."/>
            <person name="Lopez-Fernandez M."/>
            <person name="Wu X."/>
            <person name="de Brujin I."/>
            <person name="Lundin D."/>
            <person name="Andersson A."/>
            <person name="Bertilsson S."/>
            <person name="Dopson M."/>
        </authorList>
    </citation>
    <scope>NUCLEOTIDE SEQUENCE</scope>
    <source>
        <strain evidence="1">TM448A00171</strain>
        <strain evidence="2">TM448B00200</strain>
    </source>
</reference>